<sequence>MTNVEIDLSFFAPQKMSIDMLSYDMSERLGGFVYGMELCPISSELDSRVQDSSALFEHILVVLRDEESRQAIAHKLSVYNKPILFLRESSHYFSWVLLGLKFLERYYALGSIGEQLDFLLKEAIAHRASDVHLEDKGDFGSIRFRIDGCLREIARLDKNSMRKLSSKIKLESKLDITEMRLPQDGRYARNFGDIEYDFRISCVPLLSGESLVLRILYKHKERISLEGLGLSSEILAILSKALNRKSGLILITGPTGSGKSTTLYAALEALKTLQKKLITLEDPIEYQIPLATQIQINPEIGFSFYEALSFVLRQDPDIIMIGEIRDEQTLTLALNASLTGHLVLASLHSNDCISTLERLFEMGAPRSVIESSLICIIAQRLLGRLCSHCRGKREEGDLEVFYPVGCEKCQGLGIKGREVIAQGIYFDESLKKLFYEVPSGKDCGDLASAFGGVDFSDWRGNLKRALGNKNLPTLKDDAMRKKHLLDYKEIAQL</sequence>
<dbReference type="eggNOG" id="COG2804">
    <property type="taxonomic scope" value="Bacteria"/>
</dbReference>
<name>V8CDQ7_9HELI</name>
<dbReference type="SUPFAM" id="SSF52540">
    <property type="entry name" value="P-loop containing nucleoside triphosphate hydrolases"/>
    <property type="match status" value="1"/>
</dbReference>
<dbReference type="Gene3D" id="3.40.50.300">
    <property type="entry name" value="P-loop containing nucleotide triphosphate hydrolases"/>
    <property type="match status" value="1"/>
</dbReference>
<dbReference type="STRING" id="1357400.HMPREF2086_00205"/>
<dbReference type="HOGENOM" id="CLU_552946_0_0_7"/>
<dbReference type="InterPro" id="IPR001482">
    <property type="entry name" value="T2SS/T4SS_dom"/>
</dbReference>
<evidence type="ECO:0000256" key="3">
    <source>
        <dbReference type="ARBA" id="ARBA00022840"/>
    </source>
</evidence>
<organism evidence="5 6">
    <name type="scientific">Helicobacter macacae MIT 99-5501</name>
    <dbReference type="NCBI Taxonomy" id="1357400"/>
    <lineage>
        <taxon>Bacteria</taxon>
        <taxon>Pseudomonadati</taxon>
        <taxon>Campylobacterota</taxon>
        <taxon>Epsilonproteobacteria</taxon>
        <taxon>Campylobacterales</taxon>
        <taxon>Helicobacteraceae</taxon>
        <taxon>Helicobacter</taxon>
    </lineage>
</organism>
<comment type="similarity">
    <text evidence="1">Belongs to the GSP E family.</text>
</comment>
<dbReference type="GO" id="GO:0016887">
    <property type="term" value="F:ATP hydrolysis activity"/>
    <property type="evidence" value="ECO:0007669"/>
    <property type="project" value="TreeGrafter"/>
</dbReference>
<dbReference type="GO" id="GO:0005886">
    <property type="term" value="C:plasma membrane"/>
    <property type="evidence" value="ECO:0007669"/>
    <property type="project" value="TreeGrafter"/>
</dbReference>
<keyword evidence="2" id="KW-0547">Nucleotide-binding</keyword>
<keyword evidence="6" id="KW-1185">Reference proteome</keyword>
<dbReference type="InterPro" id="IPR003593">
    <property type="entry name" value="AAA+_ATPase"/>
</dbReference>
<keyword evidence="3" id="KW-0067">ATP-binding</keyword>
<gene>
    <name evidence="5" type="ORF">HMPREF2086_00205</name>
</gene>
<evidence type="ECO:0000313" key="5">
    <source>
        <dbReference type="EMBL" id="ETD24871.1"/>
    </source>
</evidence>
<dbReference type="PATRIC" id="fig|1357400.3.peg.292"/>
<protein>
    <recommendedName>
        <fullName evidence="4">Bacterial type II secretion system protein E domain-containing protein</fullName>
    </recommendedName>
</protein>
<dbReference type="PROSITE" id="PS00662">
    <property type="entry name" value="T2SP_E"/>
    <property type="match status" value="1"/>
</dbReference>
<dbReference type="SMART" id="SM00382">
    <property type="entry name" value="AAA"/>
    <property type="match status" value="1"/>
</dbReference>
<dbReference type="Gene3D" id="3.30.450.90">
    <property type="match status" value="1"/>
</dbReference>
<dbReference type="CDD" id="cd01129">
    <property type="entry name" value="PulE-GspE-like"/>
    <property type="match status" value="1"/>
</dbReference>
<dbReference type="Proteomes" id="UP000018731">
    <property type="component" value="Unassembled WGS sequence"/>
</dbReference>
<dbReference type="GO" id="GO:0005524">
    <property type="term" value="F:ATP binding"/>
    <property type="evidence" value="ECO:0007669"/>
    <property type="project" value="UniProtKB-KW"/>
</dbReference>
<dbReference type="Pfam" id="PF00437">
    <property type="entry name" value="T2SSE"/>
    <property type="match status" value="1"/>
</dbReference>
<comment type="caution">
    <text evidence="5">The sequence shown here is derived from an EMBL/GenBank/DDBJ whole genome shotgun (WGS) entry which is preliminary data.</text>
</comment>
<dbReference type="PANTHER" id="PTHR30258:SF3">
    <property type="entry name" value="SLL1921 PROTEIN"/>
    <property type="match status" value="1"/>
</dbReference>
<dbReference type="PANTHER" id="PTHR30258">
    <property type="entry name" value="TYPE II SECRETION SYSTEM PROTEIN GSPE-RELATED"/>
    <property type="match status" value="1"/>
</dbReference>
<evidence type="ECO:0000256" key="2">
    <source>
        <dbReference type="ARBA" id="ARBA00022741"/>
    </source>
</evidence>
<dbReference type="InterPro" id="IPR027417">
    <property type="entry name" value="P-loop_NTPase"/>
</dbReference>
<evidence type="ECO:0000259" key="4">
    <source>
        <dbReference type="PROSITE" id="PS00662"/>
    </source>
</evidence>
<dbReference type="AlphaFoldDB" id="V8CDQ7"/>
<feature type="domain" description="Bacterial type II secretion system protein E" evidence="4">
    <location>
        <begin position="312"/>
        <end position="326"/>
    </location>
</feature>
<evidence type="ECO:0000256" key="1">
    <source>
        <dbReference type="ARBA" id="ARBA00006611"/>
    </source>
</evidence>
<dbReference type="RefSeq" id="WP_023926873.1">
    <property type="nucleotide sequence ID" value="NZ_KI669454.1"/>
</dbReference>
<accession>V8CDQ7</accession>
<reference evidence="5 6" key="1">
    <citation type="journal article" date="2014" name="Genome Announc.">
        <title>Draft genome sequences of six enterohepatic helicobacter species isolated from humans and one from rhesus macaques.</title>
        <authorList>
            <person name="Shen Z."/>
            <person name="Sheh A."/>
            <person name="Young S.K."/>
            <person name="Abouelliel A."/>
            <person name="Ward D.V."/>
            <person name="Earl A.M."/>
            <person name="Fox J.G."/>
        </authorList>
    </citation>
    <scope>NUCLEOTIDE SEQUENCE [LARGE SCALE GENOMIC DNA]</scope>
    <source>
        <strain evidence="5 6">MIT 99-5501</strain>
    </source>
</reference>
<dbReference type="EMBL" id="AZJI01000001">
    <property type="protein sequence ID" value="ETD24871.1"/>
    <property type="molecule type" value="Genomic_DNA"/>
</dbReference>
<dbReference type="OrthoDB" id="9805147at2"/>
<proteinExistence type="inferred from homology"/>
<evidence type="ECO:0000313" key="6">
    <source>
        <dbReference type="Proteomes" id="UP000018731"/>
    </source>
</evidence>